<dbReference type="EMBL" id="CACVAW010000068">
    <property type="protein sequence ID" value="CAA6815828.1"/>
    <property type="molecule type" value="Genomic_DNA"/>
</dbReference>
<feature type="transmembrane region" description="Helical" evidence="1">
    <location>
        <begin position="397"/>
        <end position="426"/>
    </location>
</feature>
<proteinExistence type="predicted"/>
<keyword evidence="1" id="KW-0472">Membrane</keyword>
<gene>
    <name evidence="2" type="ORF">HELGO_WM9456</name>
</gene>
<sequence>MLELKALHQEIIDEIGIQTLARFGLNIFSLNTYDAYGASAISTNIVSDSYNRHKNNKQGFGQYFEDLDVGQKNITSKLFNKGEKTYTTDELADIKKVADILNSDKKKENLNSKDKTKFDFVMLNFKDEVESINTNQNMLNNANKNDTSTDTVTFDSNGNVVQRSQHKVIKNTKDLLKDRYLKNNDVLTMPFDDYKKHKENLEGMANNPKIKLEQKEKAQKALTMLNKNNVTNRLMCENPKTTAVITQSITASGHIVQAGLSDAIVVVLSTLANGAIWEIKDAFSDKGSDTPINTRIKRLLKKVLENFYKTFKRGASFGAIDIGVGILSQIFKSISSKLKDLWDTIRTSSKSIYNAIYSYTTGEIKSYKEVISSVIKGLLSAVMVVGTIVLESKLEAFLATIVTPIVASFLAPALSIVIASIAVVLMSKSVDLALNILFGIFAQRDIVKMKAEKIRELSEELFPLLVKEREELKELIERAYRERKLSFEKSFDEFKEGLSTKNIDDVICGLIGINHMYSKKLQFKTQKEFDNFMESKCELII</sequence>
<accession>A0A6S6TLR6</accession>
<keyword evidence="1" id="KW-0812">Transmembrane</keyword>
<name>A0A6S6TLR6_9BACT</name>
<protein>
    <submittedName>
        <fullName evidence="2">Uncharacterized protein</fullName>
    </submittedName>
</protein>
<dbReference type="AlphaFoldDB" id="A0A6S6TLR6"/>
<keyword evidence="1" id="KW-1133">Transmembrane helix</keyword>
<evidence type="ECO:0000256" key="1">
    <source>
        <dbReference type="SAM" id="Phobius"/>
    </source>
</evidence>
<reference evidence="2" key="1">
    <citation type="submission" date="2020-01" db="EMBL/GenBank/DDBJ databases">
        <authorList>
            <person name="Meier V. D."/>
            <person name="Meier V D."/>
        </authorList>
    </citation>
    <scope>NUCLEOTIDE SEQUENCE</scope>
    <source>
        <strain evidence="2">HLG_WM_MAG_12</strain>
    </source>
</reference>
<evidence type="ECO:0000313" key="2">
    <source>
        <dbReference type="EMBL" id="CAA6815828.1"/>
    </source>
</evidence>
<organism evidence="2">
    <name type="scientific">uncultured Campylobacterales bacterium</name>
    <dbReference type="NCBI Taxonomy" id="352960"/>
    <lineage>
        <taxon>Bacteria</taxon>
        <taxon>Pseudomonadati</taxon>
        <taxon>Campylobacterota</taxon>
        <taxon>Epsilonproteobacteria</taxon>
        <taxon>Campylobacterales</taxon>
        <taxon>environmental samples</taxon>
    </lineage>
</organism>